<feature type="region of interest" description="Disordered" evidence="5">
    <location>
        <begin position="298"/>
        <end position="335"/>
    </location>
</feature>
<dbReference type="PROSITE" id="PS51294">
    <property type="entry name" value="HTH_MYB"/>
    <property type="match status" value="1"/>
</dbReference>
<dbReference type="GO" id="GO:0003677">
    <property type="term" value="F:DNA binding"/>
    <property type="evidence" value="ECO:0007669"/>
    <property type="project" value="InterPro"/>
</dbReference>
<accession>A0AAV0GZY6</accession>
<dbReference type="GO" id="GO:0003700">
    <property type="term" value="F:DNA-binding transcription factor activity"/>
    <property type="evidence" value="ECO:0007669"/>
    <property type="project" value="InterPro"/>
</dbReference>
<dbReference type="InterPro" id="IPR009057">
    <property type="entry name" value="Homeodomain-like_sf"/>
</dbReference>
<feature type="region of interest" description="Disordered" evidence="5">
    <location>
        <begin position="350"/>
        <end position="379"/>
    </location>
</feature>
<dbReference type="Pfam" id="PF00249">
    <property type="entry name" value="Myb_DNA-binding"/>
    <property type="match status" value="1"/>
</dbReference>
<gene>
    <name evidence="7" type="ORF">LITE_LOCUS1670</name>
</gene>
<evidence type="ECO:0000256" key="2">
    <source>
        <dbReference type="ARBA" id="ARBA00023015"/>
    </source>
</evidence>
<dbReference type="InterPro" id="IPR017930">
    <property type="entry name" value="Myb_dom"/>
</dbReference>
<keyword evidence="2" id="KW-0805">Transcription regulation</keyword>
<feature type="compositionally biased region" description="Acidic residues" evidence="5">
    <location>
        <begin position="353"/>
        <end position="363"/>
    </location>
</feature>
<dbReference type="InterPro" id="IPR001005">
    <property type="entry name" value="SANT/Myb"/>
</dbReference>
<sequence>MKLPLLLSLSSHNSFAMGSDHHQQYHHNHHEQEEEEEEGGDSSKSSHYSNKIFLSDEEEEEGEEGDGVVGGGDNSNSTSSSVEEIGGDESNKGGGGGSVRKYNRSKMPRLRWTPDLHLCFLHAVERLGGQDRATPKLVLQLMNIKGLSIAHVKSHLQMFRSKKLDDPNQGHHQGLLFQGRDHQHHVYNYLSQLPMIQSFTQRPPSTGFRYGDGVSWRGNQMYGTSYSSSLLNRAKHGGLYGNYNSSTTTTLPYNSSLRVRGILPSQITTPIKTHTNHQALEAASNKLLFTKPTTSTIDSTKTFHESRSSISNVNGGLKRKPTWDPSRGHDSNKSSLDLDLSLTVKAAAKTVEDHDDDDDDEDEVKVGKNSHHGTITNADDVVDESSLSLSLSSSSSSKPAAGGSKEMEMLMEFNKYYRGGLFIRSREEDYDKYCSYGGVNKRACRVMASTLDLTL</sequence>
<dbReference type="InterPro" id="IPR046955">
    <property type="entry name" value="PHR1-like"/>
</dbReference>
<feature type="compositionally biased region" description="Low complexity" evidence="5">
    <location>
        <begin position="74"/>
        <end position="84"/>
    </location>
</feature>
<dbReference type="NCBIfam" id="TIGR01557">
    <property type="entry name" value="myb_SHAQKYF"/>
    <property type="match status" value="1"/>
</dbReference>
<dbReference type="Proteomes" id="UP001154282">
    <property type="component" value="Unassembled WGS sequence"/>
</dbReference>
<dbReference type="FunFam" id="1.10.10.60:FF:000002">
    <property type="entry name" value="Myb family transcription factor"/>
    <property type="match status" value="1"/>
</dbReference>
<comment type="subcellular location">
    <subcellularLocation>
        <location evidence="1">Nucleus</location>
    </subcellularLocation>
</comment>
<dbReference type="InterPro" id="IPR006447">
    <property type="entry name" value="Myb_dom_plants"/>
</dbReference>
<feature type="compositionally biased region" description="Acidic residues" evidence="5">
    <location>
        <begin position="55"/>
        <end position="66"/>
    </location>
</feature>
<evidence type="ECO:0000259" key="6">
    <source>
        <dbReference type="PROSITE" id="PS51294"/>
    </source>
</evidence>
<keyword evidence="8" id="KW-1185">Reference proteome</keyword>
<feature type="region of interest" description="Disordered" evidence="5">
    <location>
        <begin position="15"/>
        <end position="102"/>
    </location>
</feature>
<dbReference type="GO" id="GO:0005634">
    <property type="term" value="C:nucleus"/>
    <property type="evidence" value="ECO:0007669"/>
    <property type="project" value="UniProtKB-SubCell"/>
</dbReference>
<reference evidence="7" key="1">
    <citation type="submission" date="2022-08" db="EMBL/GenBank/DDBJ databases">
        <authorList>
            <person name="Gutierrez-Valencia J."/>
        </authorList>
    </citation>
    <scope>NUCLEOTIDE SEQUENCE</scope>
</reference>
<keyword evidence="4" id="KW-0539">Nucleus</keyword>
<dbReference type="EMBL" id="CAMGYJ010000002">
    <property type="protein sequence ID" value="CAI0377918.1"/>
    <property type="molecule type" value="Genomic_DNA"/>
</dbReference>
<protein>
    <recommendedName>
        <fullName evidence="6">HTH myb-type domain-containing protein</fullName>
    </recommendedName>
</protein>
<evidence type="ECO:0000313" key="8">
    <source>
        <dbReference type="Proteomes" id="UP001154282"/>
    </source>
</evidence>
<organism evidence="7 8">
    <name type="scientific">Linum tenue</name>
    <dbReference type="NCBI Taxonomy" id="586396"/>
    <lineage>
        <taxon>Eukaryota</taxon>
        <taxon>Viridiplantae</taxon>
        <taxon>Streptophyta</taxon>
        <taxon>Embryophyta</taxon>
        <taxon>Tracheophyta</taxon>
        <taxon>Spermatophyta</taxon>
        <taxon>Magnoliopsida</taxon>
        <taxon>eudicotyledons</taxon>
        <taxon>Gunneridae</taxon>
        <taxon>Pentapetalae</taxon>
        <taxon>rosids</taxon>
        <taxon>fabids</taxon>
        <taxon>Malpighiales</taxon>
        <taxon>Linaceae</taxon>
        <taxon>Linum</taxon>
    </lineage>
</organism>
<evidence type="ECO:0000256" key="1">
    <source>
        <dbReference type="ARBA" id="ARBA00004123"/>
    </source>
</evidence>
<evidence type="ECO:0000256" key="5">
    <source>
        <dbReference type="SAM" id="MobiDB-lite"/>
    </source>
</evidence>
<proteinExistence type="predicted"/>
<evidence type="ECO:0000313" key="7">
    <source>
        <dbReference type="EMBL" id="CAI0377918.1"/>
    </source>
</evidence>
<dbReference type="PANTHER" id="PTHR31314:SF168">
    <property type="entry name" value="MYB-LIKE HTH TRANSCRIPTIONAL REGULATOR FAMILY PROTEIN"/>
    <property type="match status" value="1"/>
</dbReference>
<dbReference type="SUPFAM" id="SSF46689">
    <property type="entry name" value="Homeodomain-like"/>
    <property type="match status" value="1"/>
</dbReference>
<feature type="domain" description="HTH myb-type" evidence="6">
    <location>
        <begin position="104"/>
        <end position="164"/>
    </location>
</feature>
<name>A0AAV0GZY6_9ROSI</name>
<dbReference type="AlphaFoldDB" id="A0AAV0GZY6"/>
<evidence type="ECO:0000256" key="4">
    <source>
        <dbReference type="ARBA" id="ARBA00023242"/>
    </source>
</evidence>
<evidence type="ECO:0000256" key="3">
    <source>
        <dbReference type="ARBA" id="ARBA00023163"/>
    </source>
</evidence>
<dbReference type="Gene3D" id="1.10.10.60">
    <property type="entry name" value="Homeodomain-like"/>
    <property type="match status" value="1"/>
</dbReference>
<keyword evidence="3" id="KW-0804">Transcription</keyword>
<dbReference type="PANTHER" id="PTHR31314">
    <property type="entry name" value="MYB FAMILY TRANSCRIPTION FACTOR PHL7-LIKE"/>
    <property type="match status" value="1"/>
</dbReference>
<comment type="caution">
    <text evidence="7">The sequence shown here is derived from an EMBL/GenBank/DDBJ whole genome shotgun (WGS) entry which is preliminary data.</text>
</comment>